<feature type="non-terminal residue" evidence="3">
    <location>
        <position position="1"/>
    </location>
</feature>
<keyword evidence="4" id="KW-1185">Reference proteome</keyword>
<feature type="compositionally biased region" description="Gly residues" evidence="1">
    <location>
        <begin position="14"/>
        <end position="23"/>
    </location>
</feature>
<dbReference type="GO" id="GO:0016740">
    <property type="term" value="F:transferase activity"/>
    <property type="evidence" value="ECO:0007669"/>
    <property type="project" value="UniProtKB-KW"/>
</dbReference>
<reference evidence="3 4" key="1">
    <citation type="submission" date="2017-05" db="EMBL/GenBank/DDBJ databases">
        <title>Biotechnological potential of actinobacteria isolated from South African environments.</title>
        <authorList>
            <person name="Le Roes-Hill M."/>
            <person name="Prins A."/>
            <person name="Durrell K.A."/>
        </authorList>
    </citation>
    <scope>NUCLEOTIDE SEQUENCE [LARGE SCALE GENOMIC DNA]</scope>
    <source>
        <strain evidence="3">M26</strain>
    </source>
</reference>
<name>A0A243QXF9_9ACTN</name>
<evidence type="ECO:0000313" key="3">
    <source>
        <dbReference type="EMBL" id="OUC86705.1"/>
    </source>
</evidence>
<protein>
    <submittedName>
        <fullName evidence="3">Glycosyl transferase family 39</fullName>
    </submittedName>
</protein>
<evidence type="ECO:0000313" key="4">
    <source>
        <dbReference type="Proteomes" id="UP000194761"/>
    </source>
</evidence>
<evidence type="ECO:0000259" key="2">
    <source>
        <dbReference type="Pfam" id="PF24878"/>
    </source>
</evidence>
<evidence type="ECO:0000256" key="1">
    <source>
        <dbReference type="SAM" id="MobiDB-lite"/>
    </source>
</evidence>
<feature type="compositionally biased region" description="Gly residues" evidence="1">
    <location>
        <begin position="54"/>
        <end position="65"/>
    </location>
</feature>
<dbReference type="EMBL" id="NGFP01000295">
    <property type="protein sequence ID" value="OUC86705.1"/>
    <property type="molecule type" value="Genomic_DNA"/>
</dbReference>
<dbReference type="AlphaFoldDB" id="A0A243QXF9"/>
<feature type="domain" description="Putative mannosyltransferase YkcA/B-like C-terminal" evidence="2">
    <location>
        <begin position="73"/>
        <end position="162"/>
    </location>
</feature>
<feature type="region of interest" description="Disordered" evidence="1">
    <location>
        <begin position="1"/>
        <end position="67"/>
    </location>
</feature>
<proteinExistence type="predicted"/>
<gene>
    <name evidence="3" type="ORF">CA984_38480</name>
</gene>
<accession>A0A243QXF9</accession>
<organism evidence="3 4">
    <name type="scientific">Streptosporangium minutum</name>
    <dbReference type="NCBI Taxonomy" id="569862"/>
    <lineage>
        <taxon>Bacteria</taxon>
        <taxon>Bacillati</taxon>
        <taxon>Actinomycetota</taxon>
        <taxon>Actinomycetes</taxon>
        <taxon>Streptosporangiales</taxon>
        <taxon>Streptosporangiaceae</taxon>
        <taxon>Streptosporangium</taxon>
    </lineage>
</organism>
<comment type="caution">
    <text evidence="3">The sequence shown here is derived from an EMBL/GenBank/DDBJ whole genome shotgun (WGS) entry which is preliminary data.</text>
</comment>
<dbReference type="Pfam" id="PF24878">
    <property type="entry name" value="YkcB_C"/>
    <property type="match status" value="1"/>
</dbReference>
<keyword evidence="3" id="KW-0808">Transferase</keyword>
<dbReference type="InterPro" id="IPR056785">
    <property type="entry name" value="YkcA/B-like_C"/>
</dbReference>
<dbReference type="Proteomes" id="UP000194761">
    <property type="component" value="Unassembled WGS sequence"/>
</dbReference>
<sequence>GMPGGFPGRFSEGGPAGLPGEGPGDLPDDFPAGLPGGDREAGSPGGIRPDGPQGMPGGMRGGPGGAVDERTAEYLRKNRGGATWLVAVSSAQSASSLILSTRLPVIAMGGFTGSDPAMTVERLKELVSSGQLRYLMPGGGRGGPGGPGGGGGSEATAWAQANCTVVAPAEYGGAEGGQSLYRCG</sequence>